<dbReference type="InterPro" id="IPR051561">
    <property type="entry name" value="FRAS1_ECM"/>
</dbReference>
<protein>
    <recommendedName>
        <fullName evidence="2">Cadherin-like domain-containing protein</fullName>
    </recommendedName>
</protein>
<feature type="region of interest" description="Disordered" evidence="1">
    <location>
        <begin position="1"/>
        <end position="21"/>
    </location>
</feature>
<dbReference type="Pfam" id="PF17963">
    <property type="entry name" value="Big_9"/>
    <property type="match status" value="6"/>
</dbReference>
<keyword evidence="4" id="KW-1185">Reference proteome</keyword>
<dbReference type="Pfam" id="PF17892">
    <property type="entry name" value="Cadherin_5"/>
    <property type="match status" value="1"/>
</dbReference>
<organism evidence="3 4">
    <name type="scientific">Mycolicibacterium bacteremicum</name>
    <name type="common">Mycobacterium bacteremicum</name>
    <dbReference type="NCBI Taxonomy" id="564198"/>
    <lineage>
        <taxon>Bacteria</taxon>
        <taxon>Bacillati</taxon>
        <taxon>Actinomycetota</taxon>
        <taxon>Actinomycetes</taxon>
        <taxon>Mycobacteriales</taxon>
        <taxon>Mycobacteriaceae</taxon>
        <taxon>Mycolicibacterium</taxon>
    </lineage>
</organism>
<dbReference type="InterPro" id="IPR010221">
    <property type="entry name" value="VCBS_dom"/>
</dbReference>
<evidence type="ECO:0000259" key="2">
    <source>
        <dbReference type="Pfam" id="PF17892"/>
    </source>
</evidence>
<evidence type="ECO:0000313" key="3">
    <source>
        <dbReference type="EMBL" id="ORA01505.1"/>
    </source>
</evidence>
<comment type="caution">
    <text evidence="3">The sequence shown here is derived from an EMBL/GenBank/DDBJ whole genome shotgun (WGS) entry which is preliminary data.</text>
</comment>
<dbReference type="Proteomes" id="UP000192366">
    <property type="component" value="Unassembled WGS sequence"/>
</dbReference>
<proteinExistence type="predicted"/>
<dbReference type="RefSeq" id="WP_109750342.1">
    <property type="nucleotide sequence ID" value="NZ_JACKVM010000014.1"/>
</dbReference>
<dbReference type="InterPro" id="IPR041690">
    <property type="entry name" value="Cadherin_5"/>
</dbReference>
<feature type="compositionally biased region" description="Acidic residues" evidence="1">
    <location>
        <begin position="111"/>
        <end position="126"/>
    </location>
</feature>
<dbReference type="PANTHER" id="PTHR45739:SF8">
    <property type="entry name" value="FRAS1-RELATED EXTRACELLULAR MATRIX PROTEIN 1"/>
    <property type="match status" value="1"/>
</dbReference>
<dbReference type="OrthoDB" id="5112730at2"/>
<dbReference type="Gene3D" id="2.60.40.3440">
    <property type="match status" value="5"/>
</dbReference>
<dbReference type="PANTHER" id="PTHR45739">
    <property type="entry name" value="MATRIX PROTEIN, PUTATIVE-RELATED"/>
    <property type="match status" value="1"/>
</dbReference>
<feature type="domain" description="Cadherin-like" evidence="2">
    <location>
        <begin position="907"/>
        <end position="996"/>
    </location>
</feature>
<dbReference type="STRING" id="564198.BST17_27940"/>
<feature type="region of interest" description="Disordered" evidence="1">
    <location>
        <begin position="66"/>
        <end position="204"/>
    </location>
</feature>
<name>A0A1W9YN80_MYCBA</name>
<accession>A0A1W9YN80</accession>
<evidence type="ECO:0000256" key="1">
    <source>
        <dbReference type="SAM" id="MobiDB-lite"/>
    </source>
</evidence>
<gene>
    <name evidence="3" type="ORF">BST17_27940</name>
</gene>
<dbReference type="NCBIfam" id="TIGR01965">
    <property type="entry name" value="VCBS_repeat"/>
    <property type="match status" value="2"/>
</dbReference>
<evidence type="ECO:0000313" key="4">
    <source>
        <dbReference type="Proteomes" id="UP000192366"/>
    </source>
</evidence>
<reference evidence="3 4" key="1">
    <citation type="submission" date="2017-02" db="EMBL/GenBank/DDBJ databases">
        <title>The new phylogeny of genus Mycobacterium.</title>
        <authorList>
            <person name="Tortoli E."/>
            <person name="Trovato A."/>
            <person name="Cirillo D.M."/>
        </authorList>
    </citation>
    <scope>NUCLEOTIDE SEQUENCE [LARGE SCALE GENOMIC DNA]</scope>
    <source>
        <strain evidence="3 4">DSM 45578</strain>
    </source>
</reference>
<dbReference type="NCBIfam" id="NF012211">
    <property type="entry name" value="tand_rpt_95"/>
    <property type="match status" value="6"/>
</dbReference>
<dbReference type="EMBL" id="MVHJ01000050">
    <property type="protein sequence ID" value="ORA01505.1"/>
    <property type="molecule type" value="Genomic_DNA"/>
</dbReference>
<sequence>MDNRRSVSPAARHRRTRGAGVVQATYPTFRLQPAPPAGFGLPIGRVGALAVALGVGLAVGTSLGAGTAHADDTSANTGSTKTASSAAESPDEADDSDRAGDTGSATGSAPGDDEEPDDETDTDTTESVDISAPAPDDTDTDTDNSGPSEPAIAEPAPTEQDDRDDADPTPRTDSLGHTTTLISAGPRHAAETHSAGTVSAPIEPVKVTSAEPDTTAPAPAPRLTAPDPAVTTAACTACSGAVTAHATLTTPVEVSVTPVVTVHSVLSIAQKLLAAFLNPPGGTAEPGLLWVALAWARREIEHTFFNRAPRVENQEITLALGPGDTSLPIDLGATDHEGDTLTYRVPVSGDCAPDHGTVSVDQATGTLVYTPTDPDFAGTDIFTVTVSDGMRGFHLHGPLGWLFKRHHGHTDTAVITIHLNPDGTPTTTITPVVTDDTLTTAEDTRGGGNVLTNDYARGDDGSTAPGTTALVASLAVGPAHGQVILYGDGTYTYIPDADYHGTDSFTYTATSTGAGGGASATATVTVIVTPVYDPPAGDPATASGDEDHDITGRLTGTGDDLTFTVDSSPAHGSVSVDPSGSWTYTPDPDFHGVDSFTFTVDDGRSISDAVTVTVTVDPVNDGPVAHAGSAVATEDGGPITGSFDFDDADLGGSTPDQLTVSVTAPAGGTVSVLPDGTGYTYTAIPDFHGIDTFTYTVTDSAGAQSSATITIVVTAVNDRPIATSGLAGTVAEDAVDGAGGTLSGTDVDDDPLTYTLSVQAEHGFVTVDGATGAWTYTPDPDFHGIDTFGFTVDDGTLISAPVEVTVTVAAVNDPPVVGDTLSVSTAEDNPLTIPRAALPVGDADGDALTITLVGTPGHGTVTVDANGAFVYRPDADFHGVDSFTYTVSDGHGGTATAGVSVVVSSVPDAPVANPDTVTAGTGSTLIDTTDLLANDTDGDADDLIVIIVDHPTNGSLLDNGDGTFTYVPDDGHSGPDTFTYLASDGSLVSPTTVVTIMVGTLV</sequence>
<dbReference type="Gene3D" id="2.60.40.2810">
    <property type="match status" value="2"/>
</dbReference>
<dbReference type="AlphaFoldDB" id="A0A1W9YN80"/>
<feature type="compositionally biased region" description="Polar residues" evidence="1">
    <location>
        <begin position="73"/>
        <end position="82"/>
    </location>
</feature>
<dbReference type="GO" id="GO:0009653">
    <property type="term" value="P:anatomical structure morphogenesis"/>
    <property type="evidence" value="ECO:0007669"/>
    <property type="project" value="TreeGrafter"/>
</dbReference>